<evidence type="ECO:0000256" key="4">
    <source>
        <dbReference type="ARBA" id="ARBA00022525"/>
    </source>
</evidence>
<evidence type="ECO:0000256" key="14">
    <source>
        <dbReference type="PROSITE-ProRule" id="PRU10052"/>
    </source>
</evidence>
<gene>
    <name evidence="17" type="ORF">Cni_G20014</name>
</gene>
<dbReference type="GO" id="GO:0071555">
    <property type="term" value="P:cell wall organization"/>
    <property type="evidence" value="ECO:0007669"/>
    <property type="project" value="UniProtKB-KW"/>
</dbReference>
<dbReference type="EMBL" id="CP136895">
    <property type="protein sequence ID" value="WOL11252.1"/>
    <property type="molecule type" value="Genomic_DNA"/>
</dbReference>
<keyword evidence="7" id="KW-0961">Cell wall biogenesis/degradation</keyword>
<dbReference type="GO" id="GO:0047911">
    <property type="term" value="F:galacturan 1,4-alpha-galacturonidase activity"/>
    <property type="evidence" value="ECO:0007669"/>
    <property type="project" value="UniProtKB-EC"/>
</dbReference>
<evidence type="ECO:0000256" key="8">
    <source>
        <dbReference type="ARBA" id="ARBA00038933"/>
    </source>
</evidence>
<dbReference type="FunFam" id="2.160.20.10:FF:000004">
    <property type="entry name" value="Pectin lyase-like superfamily protein"/>
    <property type="match status" value="1"/>
</dbReference>
<comment type="function">
    <text evidence="11">May function in depolymerizing pectin during pollen development, germination, and tube growth. Acts as an exo-polygalacturonase.</text>
</comment>
<dbReference type="Gene3D" id="2.160.20.10">
    <property type="entry name" value="Single-stranded right-handed beta-helix, Pectin lyase-like"/>
    <property type="match status" value="1"/>
</dbReference>
<evidence type="ECO:0000256" key="1">
    <source>
        <dbReference type="ARBA" id="ARBA00004191"/>
    </source>
</evidence>
<evidence type="ECO:0000256" key="7">
    <source>
        <dbReference type="ARBA" id="ARBA00023316"/>
    </source>
</evidence>
<dbReference type="EC" id="3.2.1.67" evidence="8"/>
<keyword evidence="6 15" id="KW-0326">Glycosidase</keyword>
<keyword evidence="5 15" id="KW-0378">Hydrolase</keyword>
<dbReference type="Proteomes" id="UP001327560">
    <property type="component" value="Chromosome 6"/>
</dbReference>
<keyword evidence="16" id="KW-0732">Signal</keyword>
<organism evidence="17 18">
    <name type="scientific">Canna indica</name>
    <name type="common">Indian-shot</name>
    <dbReference type="NCBI Taxonomy" id="4628"/>
    <lineage>
        <taxon>Eukaryota</taxon>
        <taxon>Viridiplantae</taxon>
        <taxon>Streptophyta</taxon>
        <taxon>Embryophyta</taxon>
        <taxon>Tracheophyta</taxon>
        <taxon>Spermatophyta</taxon>
        <taxon>Magnoliopsida</taxon>
        <taxon>Liliopsida</taxon>
        <taxon>Zingiberales</taxon>
        <taxon>Cannaceae</taxon>
        <taxon>Canna</taxon>
    </lineage>
</organism>
<keyword evidence="4" id="KW-0964">Secreted</keyword>
<evidence type="ECO:0000313" key="17">
    <source>
        <dbReference type="EMBL" id="WOL11252.1"/>
    </source>
</evidence>
<evidence type="ECO:0000256" key="9">
    <source>
        <dbReference type="ARBA" id="ARBA00043142"/>
    </source>
</evidence>
<dbReference type="InterPro" id="IPR012334">
    <property type="entry name" value="Pectin_lyas_fold"/>
</dbReference>
<accession>A0AAQ3KSP5</accession>
<evidence type="ECO:0000256" key="5">
    <source>
        <dbReference type="ARBA" id="ARBA00022801"/>
    </source>
</evidence>
<evidence type="ECO:0000256" key="16">
    <source>
        <dbReference type="SAM" id="SignalP"/>
    </source>
</evidence>
<dbReference type="PROSITE" id="PS00502">
    <property type="entry name" value="POLYGALACTURONASE"/>
    <property type="match status" value="1"/>
</dbReference>
<evidence type="ECO:0000256" key="3">
    <source>
        <dbReference type="ARBA" id="ARBA00022512"/>
    </source>
</evidence>
<dbReference type="AlphaFoldDB" id="A0AAQ3KSP5"/>
<proteinExistence type="inferred from homology"/>
<feature type="signal peptide" evidence="16">
    <location>
        <begin position="1"/>
        <end position="24"/>
    </location>
</feature>
<comment type="subcellular location">
    <subcellularLocation>
        <location evidence="1">Secreted</location>
        <location evidence="1">Cell wall</location>
    </subcellularLocation>
</comment>
<evidence type="ECO:0000256" key="6">
    <source>
        <dbReference type="ARBA" id="ARBA00023295"/>
    </source>
</evidence>
<evidence type="ECO:0000256" key="13">
    <source>
        <dbReference type="ARBA" id="ARBA00083621"/>
    </source>
</evidence>
<name>A0AAQ3KSP5_9LILI</name>
<comment type="catalytic activity">
    <reaction evidence="10">
        <text>[(1-&gt;4)-alpha-D-galacturonosyl](n) + H2O = alpha-D-galacturonate + [(1-&gt;4)-alpha-D-galacturonosyl](n-1)</text>
        <dbReference type="Rhea" id="RHEA:14117"/>
        <dbReference type="Rhea" id="RHEA-COMP:14570"/>
        <dbReference type="Rhea" id="RHEA-COMP:14572"/>
        <dbReference type="ChEBI" id="CHEBI:15377"/>
        <dbReference type="ChEBI" id="CHEBI:58658"/>
        <dbReference type="ChEBI" id="CHEBI:140523"/>
        <dbReference type="EC" id="3.2.1.67"/>
    </reaction>
</comment>
<evidence type="ECO:0000256" key="11">
    <source>
        <dbReference type="ARBA" id="ARBA00057651"/>
    </source>
</evidence>
<dbReference type="InterPro" id="IPR000743">
    <property type="entry name" value="Glyco_hydro_28"/>
</dbReference>
<dbReference type="Pfam" id="PF00295">
    <property type="entry name" value="Glyco_hydro_28"/>
    <property type="match status" value="1"/>
</dbReference>
<feature type="chain" id="PRO_5042891523" description="Exopolygalacturonase" evidence="16">
    <location>
        <begin position="25"/>
        <end position="388"/>
    </location>
</feature>
<sequence length="388" mass="40763">MAQPFAVLHALLLTLLCLSTMAMAAYNVQDFGAKPDGRTDAAKPFLAAWAAACGSSKAATIIVPAGRFLVSQALFKGPCKNKALRMFIQGTLLAPSGYSDATLWITFKYVEGLSVYGGTLDGRGQAFWACKKAGRSCPFGATSLTIGQSKNVLLSGMTMINSEVFQMSIFASNGVTVKGAKIIAPGDSPNTDGIHVQMSSFVTITGSSMTTGDDCISMGAGTTDVRIEKIYCGPGHGISIGSLGGTTKEEPGVQNITVRSVVFSGTQNGVRIKTWGRPTNGFVKGVNFENIVMRDVQNPVVIDQNYCPGNKNCPGQSSGIKISQVKFANVRGSSATQVAVKLDCSPSNPCSGIQLRDINLSYQKKQSLSYCKNAKGSSSGVMNPPSCL</sequence>
<keyword evidence="3" id="KW-0134">Cell wall</keyword>
<dbReference type="GO" id="GO:0005975">
    <property type="term" value="P:carbohydrate metabolic process"/>
    <property type="evidence" value="ECO:0007669"/>
    <property type="project" value="InterPro"/>
</dbReference>
<dbReference type="PANTHER" id="PTHR31375">
    <property type="match status" value="1"/>
</dbReference>
<evidence type="ECO:0000256" key="10">
    <source>
        <dbReference type="ARBA" id="ARBA00048766"/>
    </source>
</evidence>
<dbReference type="InterPro" id="IPR011050">
    <property type="entry name" value="Pectin_lyase_fold/virulence"/>
</dbReference>
<evidence type="ECO:0000256" key="2">
    <source>
        <dbReference type="ARBA" id="ARBA00008834"/>
    </source>
</evidence>
<keyword evidence="18" id="KW-1185">Reference proteome</keyword>
<feature type="active site" evidence="14">
    <location>
        <position position="236"/>
    </location>
</feature>
<reference evidence="17 18" key="1">
    <citation type="submission" date="2023-10" db="EMBL/GenBank/DDBJ databases">
        <title>Chromosome-scale genome assembly provides insights into flower coloration mechanisms of Canna indica.</title>
        <authorList>
            <person name="Li C."/>
        </authorList>
    </citation>
    <scope>NUCLEOTIDE SEQUENCE [LARGE SCALE GENOMIC DNA]</scope>
    <source>
        <tissue evidence="17">Flower</tissue>
    </source>
</reference>
<evidence type="ECO:0000313" key="18">
    <source>
        <dbReference type="Proteomes" id="UP001327560"/>
    </source>
</evidence>
<evidence type="ECO:0000256" key="15">
    <source>
        <dbReference type="RuleBase" id="RU361169"/>
    </source>
</evidence>
<dbReference type="InterPro" id="IPR006626">
    <property type="entry name" value="PbH1"/>
</dbReference>
<dbReference type="SMART" id="SM00710">
    <property type="entry name" value="PbH1"/>
    <property type="match status" value="6"/>
</dbReference>
<comment type="similarity">
    <text evidence="2 15">Belongs to the glycosyl hydrolase 28 family.</text>
</comment>
<dbReference type="SUPFAM" id="SSF51126">
    <property type="entry name" value="Pectin lyase-like"/>
    <property type="match status" value="1"/>
</dbReference>
<dbReference type="GO" id="GO:0004650">
    <property type="term" value="F:polygalacturonase activity"/>
    <property type="evidence" value="ECO:0007669"/>
    <property type="project" value="InterPro"/>
</dbReference>
<evidence type="ECO:0000256" key="12">
    <source>
        <dbReference type="ARBA" id="ARBA00068298"/>
    </source>
</evidence>
<protein>
    <recommendedName>
        <fullName evidence="12">Exopolygalacturonase</fullName>
        <ecNumber evidence="8">3.2.1.67</ecNumber>
    </recommendedName>
    <alternativeName>
        <fullName evidence="9">Galacturan 1,4-alpha-galacturonidase</fullName>
    </alternativeName>
    <alternativeName>
        <fullName evidence="13">Pectinase</fullName>
    </alternativeName>
</protein>